<evidence type="ECO:0000313" key="2">
    <source>
        <dbReference type="Proteomes" id="UP000765509"/>
    </source>
</evidence>
<dbReference type="AlphaFoldDB" id="A0A9Q3GJE6"/>
<dbReference type="Proteomes" id="UP000765509">
    <property type="component" value="Unassembled WGS sequence"/>
</dbReference>
<keyword evidence="2" id="KW-1185">Reference proteome</keyword>
<reference evidence="1" key="1">
    <citation type="submission" date="2021-03" db="EMBL/GenBank/DDBJ databases">
        <title>Draft genome sequence of rust myrtle Austropuccinia psidii MF-1, a brazilian biotype.</title>
        <authorList>
            <person name="Quecine M.C."/>
            <person name="Pachon D.M.R."/>
            <person name="Bonatelli M.L."/>
            <person name="Correr F.H."/>
            <person name="Franceschini L.M."/>
            <person name="Leite T.F."/>
            <person name="Margarido G.R.A."/>
            <person name="Almeida C.A."/>
            <person name="Ferrarezi J.A."/>
            <person name="Labate C.A."/>
        </authorList>
    </citation>
    <scope>NUCLEOTIDE SEQUENCE</scope>
    <source>
        <strain evidence="1">MF-1</strain>
    </source>
</reference>
<gene>
    <name evidence="1" type="ORF">O181_009346</name>
</gene>
<sequence>MFCGTLRPQSPEATKSSSARLPLHSGERLLFTNILGTMDSGIVHIWYNIPLCTNFAQKSNGDGLRTKLGHFIPSPQIHNSFQRNSFQEFSLAIHGGYQKTISGPQPPGPAGVGLYFLSEFLQGKFQEAIKN</sequence>
<dbReference type="EMBL" id="AVOT02002239">
    <property type="protein sequence ID" value="MBW0469631.1"/>
    <property type="molecule type" value="Genomic_DNA"/>
</dbReference>
<name>A0A9Q3GJE6_9BASI</name>
<organism evidence="1 2">
    <name type="scientific">Austropuccinia psidii MF-1</name>
    <dbReference type="NCBI Taxonomy" id="1389203"/>
    <lineage>
        <taxon>Eukaryota</taxon>
        <taxon>Fungi</taxon>
        <taxon>Dikarya</taxon>
        <taxon>Basidiomycota</taxon>
        <taxon>Pucciniomycotina</taxon>
        <taxon>Pucciniomycetes</taxon>
        <taxon>Pucciniales</taxon>
        <taxon>Sphaerophragmiaceae</taxon>
        <taxon>Austropuccinia</taxon>
    </lineage>
</organism>
<protein>
    <submittedName>
        <fullName evidence="1">Uncharacterized protein</fullName>
    </submittedName>
</protein>
<proteinExistence type="predicted"/>
<accession>A0A9Q3GJE6</accession>
<comment type="caution">
    <text evidence="1">The sequence shown here is derived from an EMBL/GenBank/DDBJ whole genome shotgun (WGS) entry which is preliminary data.</text>
</comment>
<evidence type="ECO:0000313" key="1">
    <source>
        <dbReference type="EMBL" id="MBW0469631.1"/>
    </source>
</evidence>